<organism evidence="1 2">
    <name type="scientific">Phytophthora cactorum</name>
    <dbReference type="NCBI Taxonomy" id="29920"/>
    <lineage>
        <taxon>Eukaryota</taxon>
        <taxon>Sar</taxon>
        <taxon>Stramenopiles</taxon>
        <taxon>Oomycota</taxon>
        <taxon>Peronosporomycetes</taxon>
        <taxon>Peronosporales</taxon>
        <taxon>Peronosporaceae</taxon>
        <taxon>Phytophthora</taxon>
    </lineage>
</organism>
<evidence type="ECO:0000313" key="2">
    <source>
        <dbReference type="Proteomes" id="UP000736787"/>
    </source>
</evidence>
<dbReference type="Proteomes" id="UP000736787">
    <property type="component" value="Unassembled WGS sequence"/>
</dbReference>
<proteinExistence type="predicted"/>
<dbReference type="EMBL" id="RCMK01000281">
    <property type="protein sequence ID" value="KAG2938648.1"/>
    <property type="molecule type" value="Genomic_DNA"/>
</dbReference>
<accession>A0A8T1DCE6</accession>
<comment type="caution">
    <text evidence="1">The sequence shown here is derived from an EMBL/GenBank/DDBJ whole genome shotgun (WGS) entry which is preliminary data.</text>
</comment>
<gene>
    <name evidence="1" type="ORF">PC117_g11115</name>
</gene>
<evidence type="ECO:0000313" key="1">
    <source>
        <dbReference type="EMBL" id="KAG2938648.1"/>
    </source>
</evidence>
<reference evidence="1" key="1">
    <citation type="submission" date="2018-10" db="EMBL/GenBank/DDBJ databases">
        <title>Effector identification in a new, highly contiguous assembly of the strawberry crown rot pathogen Phytophthora cactorum.</title>
        <authorList>
            <person name="Armitage A.D."/>
            <person name="Nellist C.F."/>
            <person name="Bates H."/>
            <person name="Vickerstaff R.J."/>
            <person name="Harrison R.J."/>
        </authorList>
    </citation>
    <scope>NUCLEOTIDE SEQUENCE</scope>
    <source>
        <strain evidence="1">4040</strain>
    </source>
</reference>
<sequence length="67" mass="6641">MGALPSGYSCTDEPCIGSGLKAVAVSGSGDSGRGIPGSLLREDIACKISERSIVRIGRTAVASSGKS</sequence>
<protein>
    <submittedName>
        <fullName evidence="1">Uncharacterized protein</fullName>
    </submittedName>
</protein>
<name>A0A8T1DCE6_9STRA</name>
<dbReference type="AlphaFoldDB" id="A0A8T1DCE6"/>